<evidence type="ECO:0000256" key="1">
    <source>
        <dbReference type="SAM" id="MobiDB-lite"/>
    </source>
</evidence>
<dbReference type="AlphaFoldDB" id="A0A5N7BQA2"/>
<gene>
    <name evidence="2" type="ORF">BDV23DRAFT_189680</name>
</gene>
<evidence type="ECO:0000313" key="2">
    <source>
        <dbReference type="EMBL" id="KAE8383982.1"/>
    </source>
</evidence>
<feature type="region of interest" description="Disordered" evidence="1">
    <location>
        <begin position="1"/>
        <end position="41"/>
    </location>
</feature>
<feature type="compositionally biased region" description="Low complexity" evidence="1">
    <location>
        <begin position="24"/>
        <end position="41"/>
    </location>
</feature>
<dbReference type="EMBL" id="ML735428">
    <property type="protein sequence ID" value="KAE8383982.1"/>
    <property type="molecule type" value="Genomic_DNA"/>
</dbReference>
<feature type="region of interest" description="Disordered" evidence="1">
    <location>
        <begin position="81"/>
        <end position="111"/>
    </location>
</feature>
<reference evidence="2" key="1">
    <citation type="submission" date="2019-04" db="EMBL/GenBank/DDBJ databases">
        <title>Friends and foes A comparative genomics studyof 23 Aspergillus species from section Flavi.</title>
        <authorList>
            <consortium name="DOE Joint Genome Institute"/>
            <person name="Kjaerbolling I."/>
            <person name="Vesth T."/>
            <person name="Frisvad J.C."/>
            <person name="Nybo J.L."/>
            <person name="Theobald S."/>
            <person name="Kildgaard S."/>
            <person name="Isbrandt T."/>
            <person name="Kuo A."/>
            <person name="Sato A."/>
            <person name="Lyhne E.K."/>
            <person name="Kogle M.E."/>
            <person name="Wiebenga A."/>
            <person name="Kun R.S."/>
            <person name="Lubbers R.J."/>
            <person name="Makela M.R."/>
            <person name="Barry K."/>
            <person name="Chovatia M."/>
            <person name="Clum A."/>
            <person name="Daum C."/>
            <person name="Haridas S."/>
            <person name="He G."/>
            <person name="LaButti K."/>
            <person name="Lipzen A."/>
            <person name="Mondo S."/>
            <person name="Riley R."/>
            <person name="Salamov A."/>
            <person name="Simmons B.A."/>
            <person name="Magnuson J.K."/>
            <person name="Henrissat B."/>
            <person name="Mortensen U.H."/>
            <person name="Larsen T.O."/>
            <person name="Devries R.P."/>
            <person name="Grigoriev I.V."/>
            <person name="Machida M."/>
            <person name="Baker S.E."/>
            <person name="Andersen M.R."/>
        </authorList>
    </citation>
    <scope>NUCLEOTIDE SEQUENCE [LARGE SCALE GENOMIC DNA]</scope>
    <source>
        <strain evidence="2">IBT 14317</strain>
    </source>
</reference>
<proteinExistence type="predicted"/>
<name>A0A5N7BQA2_PETAA</name>
<accession>A0A5N7BQA2</accession>
<dbReference type="OrthoDB" id="5398572at2759"/>
<dbReference type="Proteomes" id="UP000326877">
    <property type="component" value="Unassembled WGS sequence"/>
</dbReference>
<sequence>MNRDLSYPSGFQSRQARSKRRMPSSASQQSGQQTTITQQFLQIQKRVAEPYSGSLYTAGNGKQHSDDPVIADLYASRDVCSADTDQETPGGRSSVPNHPEEATASHRSLPTRLDLERDGLEFSTAPFLSHLYNDATSIVTLSSDWGDKDENEDDMKLDLETEYLQQGRQEKARIQWLVQRVVVRDTESYMVARQLKQKATRQWIKPEYERLVELFAIFGPRWESILEADQKHPRGP</sequence>
<protein>
    <submittedName>
        <fullName evidence="2">Uncharacterized protein</fullName>
    </submittedName>
</protein>
<organism evidence="2">
    <name type="scientific">Petromyces alliaceus</name>
    <name type="common">Aspergillus alliaceus</name>
    <dbReference type="NCBI Taxonomy" id="209559"/>
    <lineage>
        <taxon>Eukaryota</taxon>
        <taxon>Fungi</taxon>
        <taxon>Dikarya</taxon>
        <taxon>Ascomycota</taxon>
        <taxon>Pezizomycotina</taxon>
        <taxon>Eurotiomycetes</taxon>
        <taxon>Eurotiomycetidae</taxon>
        <taxon>Eurotiales</taxon>
        <taxon>Aspergillaceae</taxon>
        <taxon>Aspergillus</taxon>
        <taxon>Aspergillus subgen. Circumdati</taxon>
    </lineage>
</organism>